<dbReference type="EMBL" id="CP019791">
    <property type="protein sequence ID" value="AQT68923.1"/>
    <property type="molecule type" value="Genomic_DNA"/>
</dbReference>
<dbReference type="Proteomes" id="UP000189674">
    <property type="component" value="Chromosome"/>
</dbReference>
<evidence type="ECO:0000313" key="2">
    <source>
        <dbReference type="Proteomes" id="UP000189674"/>
    </source>
</evidence>
<name>A0A1U9NLW5_9BACT</name>
<sequence length="50" mass="5639">MLPFGKNVLMKIDTEFSCLAGHVNKNDSLVRYIDGVNFVRTKCAQKSYVS</sequence>
<keyword evidence="2" id="KW-1185">Reference proteome</keyword>
<dbReference type="AlphaFoldDB" id="A0A1U9NLW5"/>
<reference evidence="2" key="1">
    <citation type="submission" date="2017-02" db="EMBL/GenBank/DDBJ databases">
        <title>Comparative genomics and description of representatives of a novel lineage of planctomycetes thriving in anoxic sediments.</title>
        <authorList>
            <person name="Spring S."/>
            <person name="Bunk B."/>
            <person name="Sproer C."/>
        </authorList>
    </citation>
    <scope>NUCLEOTIDE SEQUENCE [LARGE SCALE GENOMIC DNA]</scope>
    <source>
        <strain evidence="2">ST-NAGAB-D1</strain>
    </source>
</reference>
<proteinExistence type="predicted"/>
<gene>
    <name evidence="1" type="ORF">STSP2_02100</name>
</gene>
<evidence type="ECO:0000313" key="1">
    <source>
        <dbReference type="EMBL" id="AQT68923.1"/>
    </source>
</evidence>
<dbReference type="KEGG" id="alus:STSP2_02100"/>
<organism evidence="1 2">
    <name type="scientific">Anaerohalosphaera lusitana</name>
    <dbReference type="NCBI Taxonomy" id="1936003"/>
    <lineage>
        <taxon>Bacteria</taxon>
        <taxon>Pseudomonadati</taxon>
        <taxon>Planctomycetota</taxon>
        <taxon>Phycisphaerae</taxon>
        <taxon>Sedimentisphaerales</taxon>
        <taxon>Anaerohalosphaeraceae</taxon>
        <taxon>Anaerohalosphaera</taxon>
    </lineage>
</organism>
<accession>A0A1U9NLW5</accession>
<dbReference type="STRING" id="1936003.STSP2_02100"/>
<protein>
    <submittedName>
        <fullName evidence="1">Uncharacterized protein</fullName>
    </submittedName>
</protein>